<dbReference type="InterPro" id="IPR029035">
    <property type="entry name" value="DHS-like_NAD/FAD-binding_dom"/>
</dbReference>
<dbReference type="InterPro" id="IPR027546">
    <property type="entry name" value="Sirtuin_class_III"/>
</dbReference>
<protein>
    <recommendedName>
        <fullName evidence="5">NAD-dependent protein deacylase</fullName>
        <ecNumber evidence="5">2.3.1.286</ecNumber>
    </recommendedName>
    <alternativeName>
        <fullName evidence="5">Regulatory protein SIR2 homolog</fullName>
    </alternativeName>
</protein>
<comment type="subcellular location">
    <subcellularLocation>
        <location evidence="5">Cytoplasm</location>
    </subcellularLocation>
</comment>
<feature type="binding site" evidence="5 6">
    <location>
        <position position="146"/>
    </location>
    <ligand>
        <name>Zn(2+)</name>
        <dbReference type="ChEBI" id="CHEBI:29105"/>
    </ligand>
</feature>
<dbReference type="EMBL" id="CP006868">
    <property type="protein sequence ID" value="UXD21788.1"/>
    <property type="molecule type" value="Genomic_DNA"/>
</dbReference>
<dbReference type="GO" id="GO:0036054">
    <property type="term" value="F:protein-malonyllysine demalonylase activity"/>
    <property type="evidence" value="ECO:0007669"/>
    <property type="project" value="InterPro"/>
</dbReference>
<dbReference type="EC" id="2.3.1.286" evidence="5"/>
<feature type="binding site" evidence="5">
    <location>
        <begin position="212"/>
        <end position="214"/>
    </location>
    <ligand>
        <name>NAD(+)</name>
        <dbReference type="ChEBI" id="CHEBI:57540"/>
    </ligand>
</feature>
<dbReference type="Gene3D" id="3.30.1600.10">
    <property type="entry name" value="SIR2/SIRT2 'Small Domain"/>
    <property type="match status" value="1"/>
</dbReference>
<dbReference type="Pfam" id="PF02146">
    <property type="entry name" value="SIR2"/>
    <property type="match status" value="1"/>
</dbReference>
<dbReference type="InterPro" id="IPR003000">
    <property type="entry name" value="Sirtuin"/>
</dbReference>
<comment type="similarity">
    <text evidence="5">Belongs to the sirtuin family. Class III subfamily.</text>
</comment>
<feature type="domain" description="Deacetylase sirtuin-type" evidence="7">
    <location>
        <begin position="1"/>
        <end position="244"/>
    </location>
</feature>
<keyword evidence="5 6" id="KW-0862">Zinc</keyword>
<evidence type="ECO:0000259" key="7">
    <source>
        <dbReference type="PROSITE" id="PS50305"/>
    </source>
</evidence>
<gene>
    <name evidence="5" type="primary">cobB</name>
    <name evidence="8" type="ORF">IPA_08105</name>
</gene>
<dbReference type="GO" id="GO:0017136">
    <property type="term" value="F:histone deacetylase activity, NAD-dependent"/>
    <property type="evidence" value="ECO:0007669"/>
    <property type="project" value="TreeGrafter"/>
</dbReference>
<dbReference type="KEGG" id="ipc:IPA_08105"/>
<organism evidence="8 9">
    <name type="scientific">Ignicoccus pacificus DSM 13166</name>
    <dbReference type="NCBI Taxonomy" id="940294"/>
    <lineage>
        <taxon>Archaea</taxon>
        <taxon>Thermoproteota</taxon>
        <taxon>Thermoprotei</taxon>
        <taxon>Desulfurococcales</taxon>
        <taxon>Desulfurococcaceae</taxon>
        <taxon>Ignicoccus</taxon>
    </lineage>
</organism>
<keyword evidence="1 5" id="KW-0808">Transferase</keyword>
<evidence type="ECO:0000256" key="2">
    <source>
        <dbReference type="ARBA" id="ARBA00023015"/>
    </source>
</evidence>
<dbReference type="InterPro" id="IPR050134">
    <property type="entry name" value="NAD-dep_sirtuin_deacylases"/>
</dbReference>
<keyword evidence="3 5" id="KW-0520">NAD</keyword>
<feature type="binding site" evidence="5">
    <location>
        <begin position="23"/>
        <end position="42"/>
    </location>
    <ligand>
        <name>NAD(+)</name>
        <dbReference type="ChEBI" id="CHEBI:57540"/>
    </ligand>
</feature>
<feature type="binding site" evidence="5">
    <location>
        <begin position="186"/>
        <end position="188"/>
    </location>
    <ligand>
        <name>NAD(+)</name>
        <dbReference type="ChEBI" id="CHEBI:57540"/>
    </ligand>
</feature>
<comment type="domain">
    <text evidence="5">2 residues (Tyr-67 and Arg-70) present in a large hydrophobic pocket are probably involved in substrate specificity. They are important for desuccinylation activity, but dispensable for deacetylation activity.</text>
</comment>
<keyword evidence="9" id="KW-1185">Reference proteome</keyword>
<feature type="active site" description="Proton acceptor" evidence="5 6">
    <location>
        <position position="119"/>
    </location>
</feature>
<dbReference type="PROSITE" id="PS50305">
    <property type="entry name" value="SIRTUIN"/>
    <property type="match status" value="1"/>
</dbReference>
<dbReference type="GO" id="GO:0005737">
    <property type="term" value="C:cytoplasm"/>
    <property type="evidence" value="ECO:0007669"/>
    <property type="project" value="UniProtKB-SubCell"/>
</dbReference>
<evidence type="ECO:0000313" key="9">
    <source>
        <dbReference type="Proteomes" id="UP001063698"/>
    </source>
</evidence>
<keyword evidence="5 6" id="KW-0479">Metal-binding</keyword>
<accession>A0A977KA01</accession>
<dbReference type="SUPFAM" id="SSF52467">
    <property type="entry name" value="DHS-like NAD/FAD-binding domain"/>
    <property type="match status" value="1"/>
</dbReference>
<proteinExistence type="inferred from homology"/>
<feature type="binding site" evidence="5">
    <location>
        <position position="230"/>
    </location>
    <ligand>
        <name>NAD(+)</name>
        <dbReference type="ChEBI" id="CHEBI:57540"/>
    </ligand>
</feature>
<dbReference type="Proteomes" id="UP001063698">
    <property type="component" value="Chromosome"/>
</dbReference>
<sequence length="246" mass="27038">MGVYEEVARLIKKSEGNAVALTGAGISADSGIPTFRGKDGLWRKYSPQELATPEAFERDPELVWEWYEWRISLIKKADPNPAHLALAEMERLGYLRCVVTQNVDDLHERACTKCLVKLHGDIMTAKCTRCGFEVKWKEVPKGVPKCPLCCSPMRPAVVWFGEPLPMEALIKAEELFSSAKVALVIGTSAVVQPAGSLPLLTKENGGYIIEINPDETALTPFADVVIREKASVALSKILESLLGETE</sequence>
<evidence type="ECO:0000313" key="8">
    <source>
        <dbReference type="EMBL" id="UXD21788.1"/>
    </source>
</evidence>
<feature type="binding site" evidence="5">
    <location>
        <position position="149"/>
    </location>
    <ligand>
        <name>Zn(2+)</name>
        <dbReference type="ChEBI" id="CHEBI:29105"/>
    </ligand>
</feature>
<name>A0A977KA01_9CREN</name>
<feature type="binding site" evidence="5 6">
    <location>
        <position position="130"/>
    </location>
    <ligand>
        <name>Zn(2+)</name>
        <dbReference type="ChEBI" id="CHEBI:29105"/>
    </ligand>
</feature>
<dbReference type="PANTHER" id="PTHR11085:SF10">
    <property type="entry name" value="NAD-DEPENDENT PROTEIN DEACYLASE SIRTUIN-5, MITOCHONDRIAL-RELATED"/>
    <property type="match status" value="1"/>
</dbReference>
<dbReference type="PANTHER" id="PTHR11085">
    <property type="entry name" value="NAD-DEPENDENT PROTEIN DEACYLASE SIRTUIN-5, MITOCHONDRIAL-RELATED"/>
    <property type="match status" value="1"/>
</dbReference>
<dbReference type="GO" id="GO:0036055">
    <property type="term" value="F:protein-succinyllysine desuccinylase activity"/>
    <property type="evidence" value="ECO:0007669"/>
    <property type="project" value="UniProtKB-UniRule"/>
</dbReference>
<keyword evidence="4 5" id="KW-0804">Transcription</keyword>
<dbReference type="HAMAP" id="MF_01121">
    <property type="entry name" value="Sirtuin_ClassIII"/>
    <property type="match status" value="1"/>
</dbReference>
<dbReference type="GO" id="GO:0008270">
    <property type="term" value="F:zinc ion binding"/>
    <property type="evidence" value="ECO:0007669"/>
    <property type="project" value="UniProtKB-UniRule"/>
</dbReference>
<dbReference type="Gene3D" id="3.40.50.1220">
    <property type="entry name" value="TPP-binding domain"/>
    <property type="match status" value="1"/>
</dbReference>
<dbReference type="GO" id="GO:0070403">
    <property type="term" value="F:NAD+ binding"/>
    <property type="evidence" value="ECO:0007669"/>
    <property type="project" value="UniProtKB-UniRule"/>
</dbReference>
<dbReference type="CDD" id="cd01412">
    <property type="entry name" value="SIRT5_Af1_CobB"/>
    <property type="match status" value="1"/>
</dbReference>
<comment type="catalytic activity">
    <reaction evidence="5">
        <text>N(6)-acetyl-L-lysyl-[protein] + NAD(+) + H2O = 2''-O-acetyl-ADP-D-ribose + nicotinamide + L-lysyl-[protein]</text>
        <dbReference type="Rhea" id="RHEA:43636"/>
        <dbReference type="Rhea" id="RHEA-COMP:9752"/>
        <dbReference type="Rhea" id="RHEA-COMP:10731"/>
        <dbReference type="ChEBI" id="CHEBI:15377"/>
        <dbReference type="ChEBI" id="CHEBI:17154"/>
        <dbReference type="ChEBI" id="CHEBI:29969"/>
        <dbReference type="ChEBI" id="CHEBI:57540"/>
        <dbReference type="ChEBI" id="CHEBI:61930"/>
        <dbReference type="ChEBI" id="CHEBI:83767"/>
        <dbReference type="EC" id="2.3.1.286"/>
    </reaction>
</comment>
<evidence type="ECO:0000256" key="6">
    <source>
        <dbReference type="PROSITE-ProRule" id="PRU00236"/>
    </source>
</evidence>
<reference evidence="8" key="1">
    <citation type="submission" date="2013-11" db="EMBL/GenBank/DDBJ databases">
        <title>Comparative genomics of Ignicoccus.</title>
        <authorList>
            <person name="Podar M."/>
        </authorList>
    </citation>
    <scope>NUCLEOTIDE SEQUENCE</scope>
    <source>
        <strain evidence="8">DSM 13166</strain>
    </source>
</reference>
<comment type="catalytic activity">
    <reaction evidence="5">
        <text>N(6)-succinyl-L-lysyl-[protein] + NAD(+) + H2O = 2''-O-succinyl-ADP-D-ribose + nicotinamide + L-lysyl-[protein]</text>
        <dbReference type="Rhea" id="RHEA:47668"/>
        <dbReference type="Rhea" id="RHEA-COMP:9752"/>
        <dbReference type="Rhea" id="RHEA-COMP:11877"/>
        <dbReference type="ChEBI" id="CHEBI:15377"/>
        <dbReference type="ChEBI" id="CHEBI:17154"/>
        <dbReference type="ChEBI" id="CHEBI:29969"/>
        <dbReference type="ChEBI" id="CHEBI:57540"/>
        <dbReference type="ChEBI" id="CHEBI:87830"/>
        <dbReference type="ChEBI" id="CHEBI:87832"/>
    </reaction>
</comment>
<evidence type="ECO:0000256" key="4">
    <source>
        <dbReference type="ARBA" id="ARBA00023163"/>
    </source>
</evidence>
<feature type="binding site" evidence="6">
    <location>
        <position position="150"/>
    </location>
    <ligand>
        <name>Zn(2+)</name>
        <dbReference type="ChEBI" id="CHEBI:29105"/>
    </ligand>
</feature>
<comment type="cofactor">
    <cofactor evidence="5">
        <name>Zn(2+)</name>
        <dbReference type="ChEBI" id="CHEBI:29105"/>
    </cofactor>
    <text evidence="5">Binds 1 zinc ion per subunit.</text>
</comment>
<keyword evidence="2 5" id="KW-0805">Transcription regulation</keyword>
<comment type="function">
    <text evidence="5">NAD-dependent lysine deacetylase and desuccinylase that specifically removes acetyl and succinyl groups on target proteins. Modulates the activities of several proteins which are inactive in their acylated form. Deacetylates the N-terminal lysine residue of Alba, the major archaeal chromatin protein and that, in turn, increases Alba's DNA binding affinity, thereby repressing transcription.</text>
</comment>
<feature type="binding site" evidence="5">
    <location>
        <position position="67"/>
    </location>
    <ligand>
        <name>substrate</name>
    </ligand>
</feature>
<evidence type="ECO:0000256" key="1">
    <source>
        <dbReference type="ARBA" id="ARBA00022679"/>
    </source>
</evidence>
<dbReference type="InterPro" id="IPR026590">
    <property type="entry name" value="Ssirtuin_cat_dom"/>
</dbReference>
<feature type="binding site" evidence="5">
    <location>
        <position position="70"/>
    </location>
    <ligand>
        <name>substrate</name>
    </ligand>
</feature>
<dbReference type="InterPro" id="IPR026591">
    <property type="entry name" value="Sirtuin_cat_small_dom_sf"/>
</dbReference>
<feature type="binding site" evidence="5">
    <location>
        <begin position="101"/>
        <end position="104"/>
    </location>
    <ligand>
        <name>NAD(+)</name>
        <dbReference type="ChEBI" id="CHEBI:57540"/>
    </ligand>
</feature>
<dbReference type="AlphaFoldDB" id="A0A977KA01"/>
<keyword evidence="5" id="KW-0963">Cytoplasm</keyword>
<evidence type="ECO:0000256" key="3">
    <source>
        <dbReference type="ARBA" id="ARBA00023027"/>
    </source>
</evidence>
<feature type="binding site" evidence="5 6">
    <location>
        <position position="127"/>
    </location>
    <ligand>
        <name>Zn(2+)</name>
        <dbReference type="ChEBI" id="CHEBI:29105"/>
    </ligand>
</feature>
<dbReference type="NCBIfam" id="NF001753">
    <property type="entry name" value="PRK00481.1-3"/>
    <property type="match status" value="1"/>
</dbReference>
<evidence type="ECO:0000256" key="5">
    <source>
        <dbReference type="HAMAP-Rule" id="MF_01121"/>
    </source>
</evidence>